<evidence type="ECO:0000313" key="2">
    <source>
        <dbReference type="Proteomes" id="UP001163046"/>
    </source>
</evidence>
<reference evidence="1" key="1">
    <citation type="submission" date="2023-01" db="EMBL/GenBank/DDBJ databases">
        <title>Genome assembly of the deep-sea coral Lophelia pertusa.</title>
        <authorList>
            <person name="Herrera S."/>
            <person name="Cordes E."/>
        </authorList>
    </citation>
    <scope>NUCLEOTIDE SEQUENCE</scope>
    <source>
        <strain evidence="1">USNM1676648</strain>
        <tissue evidence="1">Polyp</tissue>
    </source>
</reference>
<feature type="non-terminal residue" evidence="1">
    <location>
        <position position="119"/>
    </location>
</feature>
<organism evidence="1 2">
    <name type="scientific">Desmophyllum pertusum</name>
    <dbReference type="NCBI Taxonomy" id="174260"/>
    <lineage>
        <taxon>Eukaryota</taxon>
        <taxon>Metazoa</taxon>
        <taxon>Cnidaria</taxon>
        <taxon>Anthozoa</taxon>
        <taxon>Hexacorallia</taxon>
        <taxon>Scleractinia</taxon>
        <taxon>Caryophylliina</taxon>
        <taxon>Caryophylliidae</taxon>
        <taxon>Desmophyllum</taxon>
    </lineage>
</organism>
<dbReference type="SUPFAM" id="SSF47576">
    <property type="entry name" value="Calponin-homology domain, CH-domain"/>
    <property type="match status" value="1"/>
</dbReference>
<dbReference type="Proteomes" id="UP001163046">
    <property type="component" value="Unassembled WGS sequence"/>
</dbReference>
<name>A0A9X0CD70_9CNID</name>
<dbReference type="EMBL" id="MU827809">
    <property type="protein sequence ID" value="KAJ7324068.1"/>
    <property type="molecule type" value="Genomic_DNA"/>
</dbReference>
<dbReference type="AlphaFoldDB" id="A0A9X0CD70"/>
<keyword evidence="2" id="KW-1185">Reference proteome</keyword>
<feature type="non-terminal residue" evidence="1">
    <location>
        <position position="1"/>
    </location>
</feature>
<evidence type="ECO:0000313" key="1">
    <source>
        <dbReference type="EMBL" id="KAJ7324068.1"/>
    </source>
</evidence>
<dbReference type="OrthoDB" id="6019202at2759"/>
<accession>A0A9X0CD70</accession>
<comment type="caution">
    <text evidence="1">The sequence shown here is derived from an EMBL/GenBank/DDBJ whole genome shotgun (WGS) entry which is preliminary data.</text>
</comment>
<protein>
    <submittedName>
        <fullName evidence="1">Rho guanine nucleotide exchange factor 6</fullName>
    </submittedName>
</protein>
<sequence>IHQEPLSEEDRLENFRSFVTACQDLQLKDDEIFSANDLDSEEGFARVLQTLDCLENVATGCGLGKQFTQHHEVTAKDTTQPESEQEVADDTRHLEMTDYGGGIHLVKAAFPFNGRDEDE</sequence>
<gene>
    <name evidence="1" type="primary">ARHGEF6</name>
    <name evidence="1" type="ORF">OS493_030241</name>
</gene>
<dbReference type="InterPro" id="IPR036872">
    <property type="entry name" value="CH_dom_sf"/>
</dbReference>
<proteinExistence type="predicted"/>
<dbReference type="Gene3D" id="1.10.418.10">
    <property type="entry name" value="Calponin-like domain"/>
    <property type="match status" value="1"/>
</dbReference>